<reference evidence="3 4" key="1">
    <citation type="submission" date="2019-03" db="EMBL/GenBank/DDBJ databases">
        <authorList>
            <person name="Nijsse B."/>
        </authorList>
    </citation>
    <scope>NUCLEOTIDE SEQUENCE [LARGE SCALE GENOMIC DNA]</scope>
    <source>
        <strain evidence="3">Desulfoluna butyratoxydans MSL71</strain>
    </source>
</reference>
<keyword evidence="1" id="KW-1133">Transmembrane helix</keyword>
<dbReference type="AlphaFoldDB" id="A0A4U8YRR6"/>
<accession>A0A4U8YRR6</accession>
<dbReference type="InterPro" id="IPR028087">
    <property type="entry name" value="Tad_N"/>
</dbReference>
<dbReference type="Proteomes" id="UP000507962">
    <property type="component" value="Unassembled WGS sequence"/>
</dbReference>
<keyword evidence="1" id="KW-0812">Transmembrane</keyword>
<feature type="domain" description="Putative Flp pilus-assembly TadG-like N-terminal" evidence="2">
    <location>
        <begin position="24"/>
        <end position="69"/>
    </location>
</feature>
<evidence type="ECO:0000313" key="4">
    <source>
        <dbReference type="Proteomes" id="UP000507962"/>
    </source>
</evidence>
<name>A0A4U8YRR6_9BACT</name>
<keyword evidence="1" id="KW-0472">Membrane</keyword>
<keyword evidence="4" id="KW-1185">Reference proteome</keyword>
<organism evidence="3 4">
    <name type="scientific">Desulfoluna butyratoxydans</name>
    <dbReference type="NCBI Taxonomy" id="231438"/>
    <lineage>
        <taxon>Bacteria</taxon>
        <taxon>Pseudomonadati</taxon>
        <taxon>Thermodesulfobacteriota</taxon>
        <taxon>Desulfobacteria</taxon>
        <taxon>Desulfobacterales</taxon>
        <taxon>Desulfolunaceae</taxon>
        <taxon>Desulfoluna</taxon>
    </lineage>
</organism>
<gene>
    <name evidence="3" type="ORF">MSL71_38400</name>
</gene>
<evidence type="ECO:0000313" key="3">
    <source>
        <dbReference type="EMBL" id="VFQ46177.1"/>
    </source>
</evidence>
<feature type="transmembrane region" description="Helical" evidence="1">
    <location>
        <begin position="26"/>
        <end position="51"/>
    </location>
</feature>
<protein>
    <submittedName>
        <fullName evidence="3">Putative flp pilus-assembly tadg-like n-terminal</fullName>
    </submittedName>
</protein>
<dbReference type="Pfam" id="PF13400">
    <property type="entry name" value="Tad"/>
    <property type="match status" value="1"/>
</dbReference>
<proteinExistence type="predicted"/>
<sequence>MFERTVHMEKKAITTSPPKKHEQGSIVLVVAFFMTALLMMLALVIESGYLFSEKRTLQNCVDAAAMAGALHLCDGAPEARARKVLVQNLFPGNEAVEDPAVDEDLPQNHEVEITRGYYDENDAYDDFLVYKEFAAEGDPDFPADEYVNAVKVSLTVRESLLMGELEKKKNVDVHVASVAFRRRFGILAHGESQISDIRSQDNFRRDQLIFRNMGSVHANGDVAFIKPVELTGNTLVTAGGKIINCRSGLQGARPVLDVRPIDWDYLRANGIVYTVDQWPEIDGDYDCKSEIPVEHGNTLYRHGLNNKTDYVFGLHRGDHNGQIYYFSAENADDEATLFLFSTCSDDDYDAYNFTVASELKIDFDAKGNALHFTMGGVGHDSAYIYCRKDIGSPEYGDSSRIFLDGYKGVVFRTEKNFSVKYVDTSWNGVSTHENFLNIIAQGQIVFRGHNSGIFSSEKNYINGTFGPPCNAALLMHGRLEMSHDKIH</sequence>
<evidence type="ECO:0000256" key="1">
    <source>
        <dbReference type="SAM" id="Phobius"/>
    </source>
</evidence>
<evidence type="ECO:0000259" key="2">
    <source>
        <dbReference type="Pfam" id="PF13400"/>
    </source>
</evidence>
<dbReference type="EMBL" id="CAADHO010000008">
    <property type="protein sequence ID" value="VFQ46177.1"/>
    <property type="molecule type" value="Genomic_DNA"/>
</dbReference>